<dbReference type="RefSeq" id="WP_011982443.1">
    <property type="nucleotide sequence ID" value="NC_009667.1"/>
</dbReference>
<keyword evidence="2" id="KW-1185">Reference proteome</keyword>
<organism evidence="1 2">
    <name type="scientific">Brucella anthropi (strain ATCC 49188 / DSM 6882 / CCUG 24695 / JCM 21032 / LMG 3331 / NBRC 15819 / NCTC 12168 / Alc 37)</name>
    <name type="common">Ochrobactrum anthropi</name>
    <dbReference type="NCBI Taxonomy" id="439375"/>
    <lineage>
        <taxon>Bacteria</taxon>
        <taxon>Pseudomonadati</taxon>
        <taxon>Pseudomonadota</taxon>
        <taxon>Alphaproteobacteria</taxon>
        <taxon>Hyphomicrobiales</taxon>
        <taxon>Brucellaceae</taxon>
        <taxon>Brucella/Ochrobactrum group</taxon>
        <taxon>Brucella</taxon>
    </lineage>
</organism>
<dbReference type="STRING" id="439375.Oant_0253"/>
<sequence>MAFFDPTQLAEFAKHEVRLDFLVEFRFASETMRVWNGNTALETGGNRYEPMYGYGSIDGIGMASTTAAQNVTFQLSGLPDATLNFLAMALDANDEVDQRIVVISIQLFDEEWQPLGGPAPIWWGFMQPPRISRTEMQGTEGAIQSISMTAENAFFNRSRPAYGRYTDRDQQRRSPGDKFCQFIGSLLFKSFKYPDYVFLFGIGLSTMLALSGVDGLVQRVV</sequence>
<dbReference type="EMBL" id="CP000758">
    <property type="protein sequence ID" value="ABS12984.1"/>
    <property type="molecule type" value="Genomic_DNA"/>
</dbReference>
<dbReference type="Proteomes" id="UP000002301">
    <property type="component" value="Chromosome 1"/>
</dbReference>
<reference evidence="1 2" key="1">
    <citation type="journal article" date="2011" name="J. Bacteriol.">
        <title>Genome of Ochrobactrum anthropi ATCC 49188 T, a versatile opportunistic pathogen and symbiont of several eukaryotic hosts.</title>
        <authorList>
            <person name="Chain P.S."/>
            <person name="Lang D.M."/>
            <person name="Comerci D.J."/>
            <person name="Malfatti S.A."/>
            <person name="Vergez L.M."/>
            <person name="Shin M."/>
            <person name="Ugalde R.A."/>
            <person name="Garcia E."/>
            <person name="Tolmasky M.E."/>
        </authorList>
    </citation>
    <scope>NUCLEOTIDE SEQUENCE [LARGE SCALE GENOMIC DNA]</scope>
    <source>
        <strain evidence="2">ATCC 49188 / DSM 6882 / CCUG 24695 / JCM 21032 / LMG 3331 / NBRC 15819 / NCTC 12168 / Alc 37</strain>
    </source>
</reference>
<dbReference type="AlphaFoldDB" id="A6WVI0"/>
<protein>
    <submittedName>
        <fullName evidence="1">Uncharacterized protein</fullName>
    </submittedName>
</protein>
<dbReference type="eggNOG" id="ENOG5031AFY">
    <property type="taxonomic scope" value="Bacteria"/>
</dbReference>
<dbReference type="KEGG" id="oan:Oant_0253"/>
<gene>
    <name evidence="1" type="ordered locus">Oant_0253</name>
</gene>
<evidence type="ECO:0000313" key="1">
    <source>
        <dbReference type="EMBL" id="ABS12984.1"/>
    </source>
</evidence>
<dbReference type="PATRIC" id="fig|439375.7.peg.272"/>
<proteinExistence type="predicted"/>
<accession>A6WVI0</accession>
<dbReference type="HOGENOM" id="CLU_117515_0_0_5"/>
<name>A6WVI0_BRUA4</name>
<evidence type="ECO:0000313" key="2">
    <source>
        <dbReference type="Proteomes" id="UP000002301"/>
    </source>
</evidence>